<name>A0A679HEA6_BACT4</name>
<dbReference type="EMBL" id="AP022660">
    <property type="protein sequence ID" value="BCA49743.1"/>
    <property type="molecule type" value="Genomic_DNA"/>
</dbReference>
<dbReference type="Proteomes" id="UP000500882">
    <property type="component" value="Chromosome"/>
</dbReference>
<proteinExistence type="predicted"/>
<gene>
    <name evidence="1" type="ORF">BatF92_16850</name>
</gene>
<organism evidence="1 2">
    <name type="scientific">Bacteroides thetaiotaomicron</name>
    <dbReference type="NCBI Taxonomy" id="818"/>
    <lineage>
        <taxon>Bacteria</taxon>
        <taxon>Pseudomonadati</taxon>
        <taxon>Bacteroidota</taxon>
        <taxon>Bacteroidia</taxon>
        <taxon>Bacteroidales</taxon>
        <taxon>Bacteroidaceae</taxon>
        <taxon>Bacteroides</taxon>
    </lineage>
</organism>
<sequence>MARCAIKAKIPFEYLLVDSWFTCSGLVDFVYNSHKKFHLLGIAKMGNTKYITYKWGELTAKAIISKLQGFKSVI</sequence>
<accession>A0A679HEA6</accession>
<evidence type="ECO:0008006" key="3">
    <source>
        <dbReference type="Google" id="ProtNLM"/>
    </source>
</evidence>
<evidence type="ECO:0000313" key="1">
    <source>
        <dbReference type="EMBL" id="BCA49743.1"/>
    </source>
</evidence>
<protein>
    <recommendedName>
        <fullName evidence="3">Transposase IS701-like DDE domain-containing protein</fullName>
    </recommendedName>
</protein>
<reference evidence="1 2" key="1">
    <citation type="submission" date="2020-02" db="EMBL/GenBank/DDBJ databases">
        <title>Whole-genome sequencing and comparative analysis of the genomes of Bacteroides thetaiotaomicron and Escherichia coli isolated from a healthy resident in Vietnam.</title>
        <authorList>
            <person name="Mohsin M."/>
            <person name="Tanaka K."/>
            <person name="Kawahara R."/>
            <person name="Kondo S."/>
            <person name="Noguchi H."/>
            <person name="Motooka D."/>
            <person name="Nakamura S."/>
            <person name="Khong D.T."/>
            <person name="Nguyen T.N."/>
            <person name="Tran H.T."/>
            <person name="Yamamoto Y."/>
        </authorList>
    </citation>
    <scope>NUCLEOTIDE SEQUENCE [LARGE SCALE GENOMIC DNA]</scope>
    <source>
        <strain evidence="1 2">F9-2</strain>
    </source>
</reference>
<dbReference type="AlphaFoldDB" id="A0A679HEA6"/>
<evidence type="ECO:0000313" key="2">
    <source>
        <dbReference type="Proteomes" id="UP000500882"/>
    </source>
</evidence>